<evidence type="ECO:0000313" key="17">
    <source>
        <dbReference type="Proteomes" id="UP000801492"/>
    </source>
</evidence>
<dbReference type="GO" id="GO:0005506">
    <property type="term" value="F:iron ion binding"/>
    <property type="evidence" value="ECO:0007669"/>
    <property type="project" value="InterPro"/>
</dbReference>
<dbReference type="PROSITE" id="PS00086">
    <property type="entry name" value="CYTOCHROME_P450"/>
    <property type="match status" value="1"/>
</dbReference>
<evidence type="ECO:0000256" key="1">
    <source>
        <dbReference type="ARBA" id="ARBA00001971"/>
    </source>
</evidence>
<dbReference type="GO" id="GO:0005789">
    <property type="term" value="C:endoplasmic reticulum membrane"/>
    <property type="evidence" value="ECO:0007669"/>
    <property type="project" value="UniProtKB-SubCell"/>
</dbReference>
<keyword evidence="17" id="KW-1185">Reference proteome</keyword>
<dbReference type="InterPro" id="IPR001128">
    <property type="entry name" value="Cyt_P450"/>
</dbReference>
<evidence type="ECO:0000256" key="2">
    <source>
        <dbReference type="ARBA" id="ARBA00003690"/>
    </source>
</evidence>
<sequence>MLTLFLLSILTIIILTIIIQRFQSKCTRLLNKIPGPATYPLIGNLPNVVGTSEKLWHYFRSLGRDFYPIYRLWNGHIGSVGLLHPDDIEILLTSKKHLRKSKIYEWLQPWLGTGLLTSAGDKWHSRRKILTPAFHFNILQEFVEIFTEQSQLLVERLQEECNKSYTDIVPVITQFTLHSICETAMGTRLDETKKQTKEYVKAIYRMGEILVYRITRPWLFFNKIFYVMPESKEQQKLLGILHNFSMSVIEERKTYFKETNLLKDLENYSFKSDKRLAMLDLLISAKNKGVPITDEGIREEVDTFMFEGHDTTTASICFTLMLLANHPNIQEKVVGELLKELGDANRPITFQDLPKLRYLEQVIKESLRLYPSVPVIARRTDEEIYTATGYVIPANVYCHVQIFDLHHNPKLYPDPYKFDPERFSLENTRTRHPFAYIPFSAGPRNCIGQKFAILELKTVLASVLRRFVLEPVDGPKDMKMIVHLVLKTQHGIRLKFKER</sequence>
<dbReference type="CDD" id="cd20628">
    <property type="entry name" value="CYP4"/>
    <property type="match status" value="1"/>
</dbReference>
<dbReference type="GO" id="GO:0020037">
    <property type="term" value="F:heme binding"/>
    <property type="evidence" value="ECO:0007669"/>
    <property type="project" value="InterPro"/>
</dbReference>
<dbReference type="OrthoDB" id="1470350at2759"/>
<dbReference type="PRINTS" id="PR00385">
    <property type="entry name" value="P450"/>
</dbReference>
<evidence type="ECO:0000256" key="12">
    <source>
        <dbReference type="ARBA" id="ARBA00023033"/>
    </source>
</evidence>
<evidence type="ECO:0000256" key="7">
    <source>
        <dbReference type="ARBA" id="ARBA00022723"/>
    </source>
</evidence>
<keyword evidence="10 15" id="KW-0560">Oxidoreductase</keyword>
<keyword evidence="8" id="KW-0256">Endoplasmic reticulum</keyword>
<evidence type="ECO:0008006" key="18">
    <source>
        <dbReference type="Google" id="ProtNLM"/>
    </source>
</evidence>
<evidence type="ECO:0000256" key="10">
    <source>
        <dbReference type="ARBA" id="ARBA00023002"/>
    </source>
</evidence>
<dbReference type="SUPFAM" id="SSF48264">
    <property type="entry name" value="Cytochrome P450"/>
    <property type="match status" value="1"/>
</dbReference>
<dbReference type="PANTHER" id="PTHR24291">
    <property type="entry name" value="CYTOCHROME P450 FAMILY 4"/>
    <property type="match status" value="1"/>
</dbReference>
<evidence type="ECO:0000256" key="6">
    <source>
        <dbReference type="ARBA" id="ARBA00022617"/>
    </source>
</evidence>
<feature type="binding site" description="axial binding residue" evidence="14">
    <location>
        <position position="446"/>
    </location>
    <ligand>
        <name>heme</name>
        <dbReference type="ChEBI" id="CHEBI:30413"/>
    </ligand>
    <ligandPart>
        <name>Fe</name>
        <dbReference type="ChEBI" id="CHEBI:18248"/>
    </ligandPart>
</feature>
<dbReference type="Proteomes" id="UP000801492">
    <property type="component" value="Unassembled WGS sequence"/>
</dbReference>
<dbReference type="InterPro" id="IPR036396">
    <property type="entry name" value="Cyt_P450_sf"/>
</dbReference>
<evidence type="ECO:0000256" key="4">
    <source>
        <dbReference type="ARBA" id="ARBA00004406"/>
    </source>
</evidence>
<organism evidence="16 17">
    <name type="scientific">Ignelater luminosus</name>
    <name type="common">Cucubano</name>
    <name type="synonym">Pyrophorus luminosus</name>
    <dbReference type="NCBI Taxonomy" id="2038154"/>
    <lineage>
        <taxon>Eukaryota</taxon>
        <taxon>Metazoa</taxon>
        <taxon>Ecdysozoa</taxon>
        <taxon>Arthropoda</taxon>
        <taxon>Hexapoda</taxon>
        <taxon>Insecta</taxon>
        <taxon>Pterygota</taxon>
        <taxon>Neoptera</taxon>
        <taxon>Endopterygota</taxon>
        <taxon>Coleoptera</taxon>
        <taxon>Polyphaga</taxon>
        <taxon>Elateriformia</taxon>
        <taxon>Elateroidea</taxon>
        <taxon>Elateridae</taxon>
        <taxon>Agrypninae</taxon>
        <taxon>Pyrophorini</taxon>
        <taxon>Ignelater</taxon>
    </lineage>
</organism>
<evidence type="ECO:0000256" key="3">
    <source>
        <dbReference type="ARBA" id="ARBA00004174"/>
    </source>
</evidence>
<keyword evidence="6 14" id="KW-0349">Heme</keyword>
<dbReference type="InterPro" id="IPR050196">
    <property type="entry name" value="Cytochrome_P450_Monoox"/>
</dbReference>
<evidence type="ECO:0000256" key="11">
    <source>
        <dbReference type="ARBA" id="ARBA00023004"/>
    </source>
</evidence>
<keyword evidence="11 14" id="KW-0408">Iron</keyword>
<dbReference type="GO" id="GO:0016705">
    <property type="term" value="F:oxidoreductase activity, acting on paired donors, with incorporation or reduction of molecular oxygen"/>
    <property type="evidence" value="ECO:0007669"/>
    <property type="project" value="InterPro"/>
</dbReference>
<dbReference type="InterPro" id="IPR002401">
    <property type="entry name" value="Cyt_P450_E_grp-I"/>
</dbReference>
<name>A0A8K0D9E6_IGNLU</name>
<evidence type="ECO:0000256" key="13">
    <source>
        <dbReference type="ARBA" id="ARBA00023136"/>
    </source>
</evidence>
<comment type="subcellular location">
    <subcellularLocation>
        <location evidence="4">Endoplasmic reticulum membrane</location>
        <topology evidence="4">Peripheral membrane protein</topology>
    </subcellularLocation>
    <subcellularLocation>
        <location evidence="3">Microsome membrane</location>
        <topology evidence="3">Peripheral membrane protein</topology>
    </subcellularLocation>
</comment>
<keyword evidence="12 15" id="KW-0503">Monooxygenase</keyword>
<evidence type="ECO:0000256" key="9">
    <source>
        <dbReference type="ARBA" id="ARBA00022848"/>
    </source>
</evidence>
<evidence type="ECO:0000256" key="5">
    <source>
        <dbReference type="ARBA" id="ARBA00010617"/>
    </source>
</evidence>
<dbReference type="PRINTS" id="PR00463">
    <property type="entry name" value="EP450I"/>
</dbReference>
<evidence type="ECO:0000313" key="16">
    <source>
        <dbReference type="EMBL" id="KAF2898762.1"/>
    </source>
</evidence>
<dbReference type="PANTHER" id="PTHR24291:SF189">
    <property type="entry name" value="CYTOCHROME P450 4C3-RELATED"/>
    <property type="match status" value="1"/>
</dbReference>
<proteinExistence type="inferred from homology"/>
<dbReference type="Pfam" id="PF00067">
    <property type="entry name" value="p450"/>
    <property type="match status" value="1"/>
</dbReference>
<comment type="cofactor">
    <cofactor evidence="1 14">
        <name>heme</name>
        <dbReference type="ChEBI" id="CHEBI:30413"/>
    </cofactor>
</comment>
<comment type="function">
    <text evidence="2">May be involved in the metabolism of insect hormones and in the breakdown of synthetic insecticides.</text>
</comment>
<keyword evidence="9" id="KW-0492">Microsome</keyword>
<keyword evidence="7 14" id="KW-0479">Metal-binding</keyword>
<reference evidence="16" key="1">
    <citation type="submission" date="2019-08" db="EMBL/GenBank/DDBJ databases">
        <title>The genome of the North American firefly Photinus pyralis.</title>
        <authorList>
            <consortium name="Photinus pyralis genome working group"/>
            <person name="Fallon T.R."/>
            <person name="Sander Lower S.E."/>
            <person name="Weng J.-K."/>
        </authorList>
    </citation>
    <scope>NUCLEOTIDE SEQUENCE</scope>
    <source>
        <strain evidence="16">TRF0915ILg1</strain>
        <tissue evidence="16">Whole body</tissue>
    </source>
</reference>
<evidence type="ECO:0000256" key="14">
    <source>
        <dbReference type="PIRSR" id="PIRSR602401-1"/>
    </source>
</evidence>
<dbReference type="AlphaFoldDB" id="A0A8K0D9E6"/>
<dbReference type="InterPro" id="IPR017972">
    <property type="entry name" value="Cyt_P450_CS"/>
</dbReference>
<protein>
    <recommendedName>
        <fullName evidence="18">Cytochrome P450</fullName>
    </recommendedName>
</protein>
<dbReference type="GO" id="GO:0004497">
    <property type="term" value="F:monooxygenase activity"/>
    <property type="evidence" value="ECO:0007669"/>
    <property type="project" value="UniProtKB-KW"/>
</dbReference>
<accession>A0A8K0D9E6</accession>
<dbReference type="Gene3D" id="1.10.630.10">
    <property type="entry name" value="Cytochrome P450"/>
    <property type="match status" value="1"/>
</dbReference>
<comment type="caution">
    <text evidence="16">The sequence shown here is derived from an EMBL/GenBank/DDBJ whole genome shotgun (WGS) entry which is preliminary data.</text>
</comment>
<keyword evidence="13" id="KW-0472">Membrane</keyword>
<evidence type="ECO:0000256" key="15">
    <source>
        <dbReference type="RuleBase" id="RU000461"/>
    </source>
</evidence>
<comment type="similarity">
    <text evidence="5 15">Belongs to the cytochrome P450 family.</text>
</comment>
<evidence type="ECO:0000256" key="8">
    <source>
        <dbReference type="ARBA" id="ARBA00022824"/>
    </source>
</evidence>
<gene>
    <name evidence="16" type="ORF">ILUMI_07412</name>
</gene>
<dbReference type="EMBL" id="VTPC01003278">
    <property type="protein sequence ID" value="KAF2898762.1"/>
    <property type="molecule type" value="Genomic_DNA"/>
</dbReference>